<name>A0A2M8ZCG7_9FIRM</name>
<evidence type="ECO:0000256" key="1">
    <source>
        <dbReference type="ARBA" id="ARBA00022679"/>
    </source>
</evidence>
<dbReference type="NCBIfam" id="TIGR00125">
    <property type="entry name" value="cyt_tran_rel"/>
    <property type="match status" value="1"/>
</dbReference>
<dbReference type="Gene3D" id="3.40.50.620">
    <property type="entry name" value="HUPs"/>
    <property type="match status" value="1"/>
</dbReference>
<dbReference type="Pfam" id="PF01467">
    <property type="entry name" value="CTP_transf_like"/>
    <property type="match status" value="1"/>
</dbReference>
<dbReference type="AlphaFoldDB" id="A0A2M8ZCG7"/>
<proteinExistence type="predicted"/>
<dbReference type="SUPFAM" id="SSF53335">
    <property type="entry name" value="S-adenosyl-L-methionine-dependent methyltransferases"/>
    <property type="match status" value="2"/>
</dbReference>
<gene>
    <name evidence="4" type="ORF">H171_4784</name>
</gene>
<reference evidence="4 5" key="1">
    <citation type="submission" date="2017-11" db="EMBL/GenBank/DDBJ databases">
        <title>Understudied soil microbes with underappreciated capabilities: Untangling the Clostridium saccharolyticum group.</title>
        <authorList>
            <person name="Leschine S."/>
        </authorList>
    </citation>
    <scope>NUCLEOTIDE SEQUENCE [LARGE SCALE GENOMIC DNA]</scope>
    <source>
        <strain evidence="4 5">18A</strain>
    </source>
</reference>
<evidence type="ECO:0000313" key="5">
    <source>
        <dbReference type="Proteomes" id="UP000231092"/>
    </source>
</evidence>
<dbReference type="PANTHER" id="PTHR43793">
    <property type="entry name" value="FAD SYNTHASE"/>
    <property type="match status" value="1"/>
</dbReference>
<keyword evidence="1 4" id="KW-0808">Transferase</keyword>
<dbReference type="PANTHER" id="PTHR43793:SF1">
    <property type="entry name" value="FAD SYNTHASE"/>
    <property type="match status" value="1"/>
</dbReference>
<dbReference type="Gene3D" id="3.40.50.150">
    <property type="entry name" value="Vaccinia Virus protein VP39"/>
    <property type="match status" value="1"/>
</dbReference>
<evidence type="ECO:0000256" key="2">
    <source>
        <dbReference type="ARBA" id="ARBA00022695"/>
    </source>
</evidence>
<dbReference type="InterPro" id="IPR004821">
    <property type="entry name" value="Cyt_trans-like"/>
</dbReference>
<dbReference type="EMBL" id="PGET01000001">
    <property type="protein sequence ID" value="PJJ31144.1"/>
    <property type="molecule type" value="Genomic_DNA"/>
</dbReference>
<keyword evidence="2" id="KW-0548">Nucleotidyltransferase</keyword>
<dbReference type="GO" id="GO:0016779">
    <property type="term" value="F:nucleotidyltransferase activity"/>
    <property type="evidence" value="ECO:0007669"/>
    <property type="project" value="UniProtKB-KW"/>
</dbReference>
<dbReference type="RefSeq" id="WP_242977065.1">
    <property type="nucleotide sequence ID" value="NZ_PGET01000001.1"/>
</dbReference>
<sequence length="745" mass="87835">MNVDKIIWDMPKGLLNWYNFFSEGKVLFIGDKENSIKELLKEKCKEVSCTDETTSLCEAFINQNRETFDYIVVIGMAERLADPVQALSRWRGLLKSSGRLLLGMDNRLGLRYFCGDRDPFTNRNFDGIENYRRVLKEDRKNLKGRNYSKYEICTLLDLSGWTERKFYSVLPNLELPQLVYSEDYLPVEELDIRLFPMYRYPDTVFLEEEYLYKDIIKNGMFHAMANSFLIECSKDNTFENVDHVTISMDRGRENAMATIIRNNHVVEKRALYEEGKHKLQQIKENEEDLRSHGLNVLVGECNNYSYRMPYVYGETALSHLRRLAKENLVLFKEEVDKFLGFILQSSEHIEAEESEKGLGIILRKGYVDLVPLNCFYENGKYIFYDQEFYEENYPANAIILRAIEIIYAGDLEMEAILPRKYFYEKYGLNDNLEFWHRMAAEFTSKLRNQRELRSFNEKFQRNMETIHTNRQRINYSVSEYQRIFVDIFRNAEKKKILLFGSGNFTKRFLAQFQKQYEIYAIVDNNQSKWGSRLEGIEILSPQIIEDIPKEERRIIICIKNYVAIVHQLQQMGVEDYCIYDTNAEYPRKPEMIPALSKAKDSLPKKYHTGYIAGVFDLFHIGHLNMFKRAKEQCDYLIVGVVTDEGVRKYKKTEPYIPFHERIELVRTCKYVDEAVEIPLHYGGTKDAYRLYHFDCQFSGSDYKDNPDWLGEKTFLEKQGADLVFFPYTEGTSSTKIKSIIERSLL</sequence>
<organism evidence="4 5">
    <name type="scientific">[Clostridium] celerecrescens 18A</name>
    <dbReference type="NCBI Taxonomy" id="1286362"/>
    <lineage>
        <taxon>Bacteria</taxon>
        <taxon>Bacillati</taxon>
        <taxon>Bacillota</taxon>
        <taxon>Clostridia</taxon>
        <taxon>Lachnospirales</taxon>
        <taxon>Lachnospiraceae</taxon>
        <taxon>Lacrimispora</taxon>
    </lineage>
</organism>
<protein>
    <submittedName>
        <fullName evidence="4">Cytidyltransferase-like protein</fullName>
    </submittedName>
</protein>
<accession>A0A2M8ZCG7</accession>
<dbReference type="InterPro" id="IPR014729">
    <property type="entry name" value="Rossmann-like_a/b/a_fold"/>
</dbReference>
<dbReference type="Proteomes" id="UP000231092">
    <property type="component" value="Unassembled WGS sequence"/>
</dbReference>
<dbReference type="Gene3D" id="3.40.50.720">
    <property type="entry name" value="NAD(P)-binding Rossmann-like Domain"/>
    <property type="match status" value="1"/>
</dbReference>
<dbReference type="SUPFAM" id="SSF52374">
    <property type="entry name" value="Nucleotidylyl transferase"/>
    <property type="match status" value="1"/>
</dbReference>
<evidence type="ECO:0000259" key="3">
    <source>
        <dbReference type="Pfam" id="PF01467"/>
    </source>
</evidence>
<dbReference type="InterPro" id="IPR029063">
    <property type="entry name" value="SAM-dependent_MTases_sf"/>
</dbReference>
<evidence type="ECO:0000313" key="4">
    <source>
        <dbReference type="EMBL" id="PJJ31144.1"/>
    </source>
</evidence>
<dbReference type="InterPro" id="IPR050385">
    <property type="entry name" value="Archaeal_FAD_synthase"/>
</dbReference>
<comment type="caution">
    <text evidence="4">The sequence shown here is derived from an EMBL/GenBank/DDBJ whole genome shotgun (WGS) entry which is preliminary data.</text>
</comment>
<feature type="domain" description="Cytidyltransferase-like" evidence="3">
    <location>
        <begin position="611"/>
        <end position="737"/>
    </location>
</feature>